<protein>
    <recommendedName>
        <fullName evidence="2">Fibronectin type-III domain-containing protein</fullName>
    </recommendedName>
</protein>
<feature type="non-terminal residue" evidence="1">
    <location>
        <position position="1473"/>
    </location>
</feature>
<dbReference type="EMBL" id="UOGD01000054">
    <property type="protein sequence ID" value="VAX16617.1"/>
    <property type="molecule type" value="Genomic_DNA"/>
</dbReference>
<proteinExistence type="predicted"/>
<name>A0A3B1CIM5_9ZZZZ</name>
<evidence type="ECO:0008006" key="2">
    <source>
        <dbReference type="Google" id="ProtNLM"/>
    </source>
</evidence>
<accession>A0A3B1CIM5</accession>
<evidence type="ECO:0000313" key="1">
    <source>
        <dbReference type="EMBL" id="VAX16617.1"/>
    </source>
</evidence>
<reference evidence="1" key="1">
    <citation type="submission" date="2018-06" db="EMBL/GenBank/DDBJ databases">
        <authorList>
            <person name="Zhirakovskaya E."/>
        </authorList>
    </citation>
    <scope>NUCLEOTIDE SEQUENCE</scope>
</reference>
<dbReference type="InterPro" id="IPR013783">
    <property type="entry name" value="Ig-like_fold"/>
</dbReference>
<organism evidence="1">
    <name type="scientific">hydrothermal vent metagenome</name>
    <dbReference type="NCBI Taxonomy" id="652676"/>
    <lineage>
        <taxon>unclassified sequences</taxon>
        <taxon>metagenomes</taxon>
        <taxon>ecological metagenomes</taxon>
    </lineage>
</organism>
<gene>
    <name evidence="1" type="ORF">MNBD_IGNAVI01-351</name>
</gene>
<sequence length="1473" mass="164212">MSRLKYLFFLFLFLLSHRINAQDPNWNSMLIIPPNPSPYISDWENNPNNITYSLQYLGQGSATIILEFSVESDKLGELLSGSSQEIDFVSGPEQRNISGTDLVDWNNTKWNKSIETQAIRTGRFPEGQYTACIGAYDLNENLLTESCINFAISYPDPPYLIAPLSGDSLTSQYPTFQWSPVINTYSTDPIVYSIRIVELLKGQTKEQAMLANYPHYENKIGITALSYPPSAQLFEKNKTYVWQITALDENDVPIASNNGESEIWTFKYIDNTSMQPEITFVNDGVSGDEDYTSSTKQLSANWSEIPDAAKYFYAIGTTSGGTDVVGWTDNGPFYNVTKTGLNLTDGTKYFVSVKAQKSDGSSTKVKTSDGIVVKVSNGLSLLTKIDPSKLNYYYDDIFSSPTSNNHPETANIDFTFNGPTGLVLDINKIKLIWKDENKNLLKDEGFISLDKYTFYPSVIIKPKNSGTTVTFSPIHSANSFFENNIKSYQSDIDLQVNKYILDLANDPNVSASEGQDKIKQWFDNHKKTYKLSIVVQGTYQDKNNVGRSLESDPIDLTIVYHPEAKPGSSFSITSTTNTLSFSPIKTQDKLDLDILLMSGSENELITLDTRTDTWFKNGTLFKAVTQKLAIPVILQTGTAGGLLTAEVNKSVTYLMDTTAQKKFLGKNGQADYTLSIQYSGTDKNGSLIEGKLDKPVPVTFTRSGTMLGVDATPANLFFAINKLSDQLTLKPTLYSKSGTSVKLDELVTHWYKMDNTVYKTVTTTLSKPISLSANQTVTYNTDITFDKQFIQDALNNKDKGAYLLKFELRGKDQNGKIINGITTNSITVNLSTTTVDLKVKITPTEQIFDENNFSHDWNVQLDYKGKELLTIDKLYAVWYDFAGKFVIRKPAETKVLQFKPPSSSENVIINQTITDYERVTVMRRNGNHTIQVGDEYEQESFKMHFEYEGVDNLGRKVVGKSNIVDVGLKEKWYPLKVIASPDNIATADSSVKVKFTIISTLNSDVTLQFRKIRIKKGTELLYRSGYEPTPGFKGGVTDDIIAFGSLDVIPAKGQYVDETYIDINLKEALKNEDSAVCLAEIEYNAKKSNGDVVLGKAYVPINLTKPGKTKNILKPTDLILIPKVAAIRIIESQTIVSSSGSNMTLNGEVKLLFLTSPFKNDSTFVTATNLSFAKDSSGYKVNGGTFFGEAAPGAEEDLFNFKLKNVLKIQVQQLSYNHNRVNKLLIKSAYAKIPVIDKKIFFKDLVINKNGLNLKFSQQELTAFGLVFIVKNFSDTKSSTGNSKLSLGVGLRLNNKKNKPEKKEFFSGELVIQKVKGGETTVELKGANGGGKPLIRLIPTTDYLNFNSFKFVKKPKDNWAMQVGVSSANLPIYSKIDKDPINVFFEYEKSGKMTAKLEFINEKTHGYDKNDKTVFNIGKLAAVDLTYLGFKIEQVQEITIVDSKPDTSWVFDIDKCQIGISADLYLASKEKKL</sequence>
<dbReference type="Gene3D" id="2.60.40.10">
    <property type="entry name" value="Immunoglobulins"/>
    <property type="match status" value="1"/>
</dbReference>